<feature type="region of interest" description="Disordered" evidence="1">
    <location>
        <begin position="348"/>
        <end position="373"/>
    </location>
</feature>
<gene>
    <name evidence="2" type="ORF">BASA50_011079</name>
</gene>
<feature type="compositionally biased region" description="Low complexity" evidence="1">
    <location>
        <begin position="221"/>
        <end position="236"/>
    </location>
</feature>
<evidence type="ECO:0000256" key="1">
    <source>
        <dbReference type="SAM" id="MobiDB-lite"/>
    </source>
</evidence>
<feature type="region of interest" description="Disordered" evidence="1">
    <location>
        <begin position="79"/>
        <end position="103"/>
    </location>
</feature>
<feature type="region of interest" description="Disordered" evidence="1">
    <location>
        <begin position="149"/>
        <end position="185"/>
    </location>
</feature>
<proteinExistence type="predicted"/>
<reference evidence="2 3" key="1">
    <citation type="submission" date="2021-02" db="EMBL/GenBank/DDBJ databases">
        <title>Variation within the Batrachochytrium salamandrivorans European outbreak.</title>
        <authorList>
            <person name="Kelly M."/>
            <person name="Pasmans F."/>
            <person name="Shea T.P."/>
            <person name="Munoz J.F."/>
            <person name="Carranza S."/>
            <person name="Cuomo C.A."/>
            <person name="Martel A."/>
        </authorList>
    </citation>
    <scope>NUCLEOTIDE SEQUENCE [LARGE SCALE GENOMIC DNA]</scope>
    <source>
        <strain evidence="2 3">AMFP18/2</strain>
    </source>
</reference>
<protein>
    <submittedName>
        <fullName evidence="2">Uncharacterized protein</fullName>
    </submittedName>
</protein>
<feature type="region of interest" description="Disordered" evidence="1">
    <location>
        <begin position="220"/>
        <end position="306"/>
    </location>
</feature>
<evidence type="ECO:0000313" key="2">
    <source>
        <dbReference type="EMBL" id="KAH6587887.1"/>
    </source>
</evidence>
<name>A0ABQ8EXA4_9FUNG</name>
<evidence type="ECO:0000313" key="3">
    <source>
        <dbReference type="Proteomes" id="UP001648503"/>
    </source>
</evidence>
<sequence>MENPYTEAISAPTDIDSIFEAAHSIEADLSGRYSQHAFELDPHGTSMHQTSIQVTALGESPFMASSLDQTHCRSLFNGDSSNSCHKPSIGETEGPSSTSDMHRQIPHLGNAAQHSQHGLHGPVVARGSGEGHTVIKNIIKVMTSSIVRGGRPRSITTNSAPDADIPRSMHSDSSRRWSKVKETKRVSTDFTRIQGHGSAPSTTTNPTKIAYVSGAISDSRSPISLSQSYQPSSLPLTASPEHVTQPPSVLSAYPSGRLSSISAFRLRPRTGSDAAARHRPRNRSSVGSPEGLSADSRAGGGYRDWPTPTTDMDSFLSISSAATSFAMNAATCVGPSVGAQTTTRASLSARGSPHITLSRPDQAPSDGGADEHRFSKTFNYRKSSRGEMKDITNTPQHSLARVVSVRDSSGKIDVDQLLQIGIEHQKKEDLLNNVQVEYRDVDDVLSISAHDPCNRGPMMGIKEHMDLSCDIQSSAVLSADEKIHENPYSKEDGLSLEVAQKTTALSCTSPQPAPILALQSRSLSDPSIQLPFTKFLRGNVLRKSVGGTTALHPFGQNTKIDVASTPKEPHCHSSVLSLGNRSRHSGLLVTTPNTSTILGCSQNSPTVRISEEMLDVHGKEISMKPNIASGMDTEANLTGSETAGIRNYLAMSKCHGGSPIGHRNSLLPVSLLNESPVGLETLDSPKRCSYVQMHSTHVGDVNELIAVGEASNAPQSEIEVVGFFGTENDQNHVIADVDRIVGLAGGAVRSSLSDLSNHIGESDAEKTTTHTTPPVHKLLLFLRKPSMNAI</sequence>
<feature type="compositionally biased region" description="Basic and acidic residues" evidence="1">
    <location>
        <begin position="164"/>
        <end position="185"/>
    </location>
</feature>
<organism evidence="2 3">
    <name type="scientific">Batrachochytrium salamandrivorans</name>
    <dbReference type="NCBI Taxonomy" id="1357716"/>
    <lineage>
        <taxon>Eukaryota</taxon>
        <taxon>Fungi</taxon>
        <taxon>Fungi incertae sedis</taxon>
        <taxon>Chytridiomycota</taxon>
        <taxon>Chytridiomycota incertae sedis</taxon>
        <taxon>Chytridiomycetes</taxon>
        <taxon>Rhizophydiales</taxon>
        <taxon>Rhizophydiales incertae sedis</taxon>
        <taxon>Batrachochytrium</taxon>
    </lineage>
</organism>
<comment type="caution">
    <text evidence="2">The sequence shown here is derived from an EMBL/GenBank/DDBJ whole genome shotgun (WGS) entry which is preliminary data.</text>
</comment>
<accession>A0ABQ8EXA4</accession>
<dbReference type="EMBL" id="JAFCIX010000550">
    <property type="protein sequence ID" value="KAH6587887.1"/>
    <property type="molecule type" value="Genomic_DNA"/>
</dbReference>
<keyword evidence="3" id="KW-1185">Reference proteome</keyword>
<dbReference type="Proteomes" id="UP001648503">
    <property type="component" value="Unassembled WGS sequence"/>
</dbReference>